<evidence type="ECO:0000313" key="2">
    <source>
        <dbReference type="Proteomes" id="UP000249886"/>
    </source>
</evidence>
<name>A0A8B4H9C9_9CORY</name>
<evidence type="ECO:0000313" key="1">
    <source>
        <dbReference type="EMBL" id="SPW31295.1"/>
    </source>
</evidence>
<dbReference type="Proteomes" id="UP000249886">
    <property type="component" value="Unassembled WGS sequence"/>
</dbReference>
<gene>
    <name evidence="1" type="ORF">NCTC10254_02045</name>
</gene>
<dbReference type="AlphaFoldDB" id="A0A8B4H9C9"/>
<proteinExistence type="predicted"/>
<dbReference type="EMBL" id="UARK01000031">
    <property type="protein sequence ID" value="SPW31295.1"/>
    <property type="molecule type" value="Genomic_DNA"/>
</dbReference>
<comment type="caution">
    <text evidence="1">The sequence shown here is derived from an EMBL/GenBank/DDBJ whole genome shotgun (WGS) entry which is preliminary data.</text>
</comment>
<reference evidence="1 2" key="1">
    <citation type="submission" date="2018-06" db="EMBL/GenBank/DDBJ databases">
        <authorList>
            <consortium name="Pathogen Informatics"/>
            <person name="Doyle S."/>
        </authorList>
    </citation>
    <scope>NUCLEOTIDE SEQUENCE [LARGE SCALE GENOMIC DNA]</scope>
    <source>
        <strain evidence="1 2">NCTC10254</strain>
    </source>
</reference>
<protein>
    <submittedName>
        <fullName evidence="1">Uncharacterized protein</fullName>
    </submittedName>
</protein>
<sequence length="113" mass="12599">MLINSLDDARRAVAASESLNLCMADLDKWGFESPTQFLVVAIPAQAEPELNSLVDKSDGEVYGAFIANYEVFNQFGRDGMRVVESAPGRGQKAFLYEWSRTMLETLSPYPEED</sequence>
<accession>A0A8B4H9C9</accession>
<organism evidence="1 2">
    <name type="scientific">Corynebacterium matruchotii</name>
    <dbReference type="NCBI Taxonomy" id="43768"/>
    <lineage>
        <taxon>Bacteria</taxon>
        <taxon>Bacillati</taxon>
        <taxon>Actinomycetota</taxon>
        <taxon>Actinomycetes</taxon>
        <taxon>Mycobacteriales</taxon>
        <taxon>Corynebacteriaceae</taxon>
        <taxon>Corynebacterium</taxon>
    </lineage>
</organism>